<dbReference type="InterPro" id="IPR036020">
    <property type="entry name" value="WW_dom_sf"/>
</dbReference>
<dbReference type="InterPro" id="IPR008936">
    <property type="entry name" value="Rho_GTPase_activation_prot"/>
</dbReference>
<dbReference type="GO" id="GO:0005096">
    <property type="term" value="F:GTPase activator activity"/>
    <property type="evidence" value="ECO:0007669"/>
    <property type="project" value="TreeGrafter"/>
</dbReference>
<evidence type="ECO:0000259" key="3">
    <source>
        <dbReference type="PROSITE" id="PS50238"/>
    </source>
</evidence>
<dbReference type="Gene3D" id="1.10.555.10">
    <property type="entry name" value="Rho GTPase activation protein"/>
    <property type="match status" value="1"/>
</dbReference>
<dbReference type="FunFam" id="2.20.70.10:FF:000022">
    <property type="entry name" value="Rho GTPase activating protein 39"/>
    <property type="match status" value="1"/>
</dbReference>
<keyword evidence="6" id="KW-1185">Reference proteome</keyword>
<dbReference type="GO" id="GO:0005737">
    <property type="term" value="C:cytoplasm"/>
    <property type="evidence" value="ECO:0007669"/>
    <property type="project" value="TreeGrafter"/>
</dbReference>
<dbReference type="Gene3D" id="1.25.40.530">
    <property type="entry name" value="MyTH4 domain"/>
    <property type="match status" value="1"/>
</dbReference>
<evidence type="ECO:0000259" key="2">
    <source>
        <dbReference type="PROSITE" id="PS50020"/>
    </source>
</evidence>
<dbReference type="InterPro" id="IPR001202">
    <property type="entry name" value="WW_dom"/>
</dbReference>
<feature type="domain" description="MyTH4" evidence="4">
    <location>
        <begin position="960"/>
        <end position="1128"/>
    </location>
</feature>
<dbReference type="Pfam" id="PF00620">
    <property type="entry name" value="RhoGAP"/>
    <property type="match status" value="1"/>
</dbReference>
<feature type="region of interest" description="Disordered" evidence="1">
    <location>
        <begin position="746"/>
        <end position="777"/>
    </location>
</feature>
<feature type="region of interest" description="Disordered" evidence="1">
    <location>
        <begin position="594"/>
        <end position="703"/>
    </location>
</feature>
<evidence type="ECO:0000259" key="4">
    <source>
        <dbReference type="PROSITE" id="PS51016"/>
    </source>
</evidence>
<feature type="compositionally biased region" description="Basic and acidic residues" evidence="1">
    <location>
        <begin position="746"/>
        <end position="758"/>
    </location>
</feature>
<dbReference type="PROSITE" id="PS50020">
    <property type="entry name" value="WW_DOMAIN_2"/>
    <property type="match status" value="1"/>
</dbReference>
<dbReference type="PROSITE" id="PS51016">
    <property type="entry name" value="MYTH4"/>
    <property type="match status" value="1"/>
</dbReference>
<evidence type="ECO:0000313" key="5">
    <source>
        <dbReference type="EMBL" id="KAB7507875.1"/>
    </source>
</evidence>
<dbReference type="SUPFAM" id="SSF48350">
    <property type="entry name" value="GTPase activation domain, GAP"/>
    <property type="match status" value="1"/>
</dbReference>
<dbReference type="InterPro" id="IPR000857">
    <property type="entry name" value="MyTH4_dom"/>
</dbReference>
<feature type="compositionally biased region" description="Basic residues" evidence="1">
    <location>
        <begin position="208"/>
        <end position="222"/>
    </location>
</feature>
<feature type="region of interest" description="Disordered" evidence="1">
    <location>
        <begin position="95"/>
        <end position="374"/>
    </location>
</feature>
<feature type="compositionally biased region" description="Polar residues" evidence="1">
    <location>
        <begin position="96"/>
        <end position="126"/>
    </location>
</feature>
<name>A0A5N5TNX8_9CRUS</name>
<dbReference type="EMBL" id="SEYY01000169">
    <property type="protein sequence ID" value="KAB7507875.1"/>
    <property type="molecule type" value="Genomic_DNA"/>
</dbReference>
<feature type="compositionally biased region" description="Low complexity" evidence="1">
    <location>
        <begin position="264"/>
        <end position="274"/>
    </location>
</feature>
<dbReference type="InterPro" id="IPR038185">
    <property type="entry name" value="MyTH4_dom_sf"/>
</dbReference>
<feature type="compositionally biased region" description="Basic and acidic residues" evidence="1">
    <location>
        <begin position="468"/>
        <end position="479"/>
    </location>
</feature>
<feature type="compositionally biased region" description="Low complexity" evidence="1">
    <location>
        <begin position="631"/>
        <end position="665"/>
    </location>
</feature>
<accession>A0A5N5TNX8</accession>
<feature type="compositionally biased region" description="Polar residues" evidence="1">
    <location>
        <begin position="332"/>
        <end position="344"/>
    </location>
</feature>
<evidence type="ECO:0000256" key="1">
    <source>
        <dbReference type="SAM" id="MobiDB-lite"/>
    </source>
</evidence>
<feature type="compositionally biased region" description="Low complexity" evidence="1">
    <location>
        <begin position="676"/>
        <end position="692"/>
    </location>
</feature>
<dbReference type="Gene3D" id="2.20.70.10">
    <property type="match status" value="1"/>
</dbReference>
<dbReference type="SUPFAM" id="SSF51045">
    <property type="entry name" value="WW domain"/>
    <property type="match status" value="1"/>
</dbReference>
<feature type="compositionally biased region" description="Polar residues" evidence="1">
    <location>
        <begin position="286"/>
        <end position="299"/>
    </location>
</feature>
<proteinExistence type="predicted"/>
<sequence length="1296" mass="144314">MSLLSLTSRMAAVVQCGAGSLGNQRHVNRKKFDDNQWWELFDSNTSRFYYYNATTQKTVWHKPQNCDIIPLAKLQQIKQNTEVSEGIDAISDSKESIGTQTPAKSPVNQQNPSTSSSACLGSSQMRNGVLSAGRPLQHSRIPSSGGNRAVGGFSRVQQRPGVGDLRRETAPNLRDPWSLQGSDEKPRGLHRSMTSSMTQTSPSPSPRLNRRASHHHHHHHHGGSANNTSSSSGSHHHRHGVSCPHRHHQNANGENQIGRRVRRSSQSSQSSSVSYSKANIRESGRLSDSSMSQSRTSLEGSAKMLDSSFCSRESQRGRARSSGSRADKIGISSPSHLVSPSTPSCHRRTSHDHAPMSKQQSFDVSNFNPKRSEYMSERPREIVLSRSYSFMSKPKCYEEEGIHEKLFPSGMRSVESTPQPRRRHKGFDAMASSPESSLASQGILSHRQKSDSSGLESLATPMTHRKQRSLETGRSKQVEMRPSVSAHTRLVASDSSGSPPSPRHDLAAYIFESPRCPDSGASTLTDKETRSQYGRGSADSSPHSQIDSGLVSGTTGSRGSADSSIKRSVNSREGTFDKESQFSLLSGNIGAERETRKCGHHRRYHCNKHRPSVSTTTTAPPPTTDSDRSDTLQSSNSSLQMVQSSNNSQNHNSSSASSTTAKQSSPKNRSCKQESSNDSTSTSSKTQNTYNSEVENQSTANVQHRDMTHLYSNLDYVYDQPVYQFIMEQAKLSGYRIADPLYDDADSLHSDDSGGGRDDSDEFADDEGMSNADSSSQEYLDDVNYLADDETYTQFFMPLNLKTKCLTESTRKEYPSIESNVADTSPRQPPSPLSHVPTHNTCNDYNSVSSGSISRAVTATQQSSSSITQADLTIGSLRRKKDPAPQPPHFSPIQEKPSATSGFSMMKKPFSETDFERLSINSGECPTGSNLMEKYAQENLNVHTRGILRKKVPVIDMISWTKEPIRKPMLATLDKTLKSQACEMFKLVQIYMSDRKPKPDMTLNSVGLDIVTLAFNNSGMRDELYVQICRQTTENRKGDSLRRGWELMAICLEFFPPSEKFIPYLAGYITKHCDPAYHTMYPEISKWPIHIQINHYAGVCSKRLERTSVNAKRQRLKKPTLEEIDLARLHIFRASMFGGTLEEIMALQRERYPHRRLPWVQTTLSEEVLRLQGTSTEGIFRVPADFDEPLIPDSLYASAIEASENPSKAVSLVNQLPEINRLVLAYLIRFLQYFSQPDIVLNTKMDANNLAMVMAPNCLRCTSDDPKVIYENTRKEMAFIRTLIQHLDTTFIEGLV</sequence>
<feature type="region of interest" description="Disordered" evidence="1">
    <location>
        <begin position="817"/>
        <end position="847"/>
    </location>
</feature>
<reference evidence="5 6" key="1">
    <citation type="journal article" date="2019" name="PLoS Biol.">
        <title>Sex chromosomes control vertical transmission of feminizing Wolbachia symbionts in an isopod.</title>
        <authorList>
            <person name="Becking T."/>
            <person name="Chebbi M.A."/>
            <person name="Giraud I."/>
            <person name="Moumen B."/>
            <person name="Laverre T."/>
            <person name="Caubet Y."/>
            <person name="Peccoud J."/>
            <person name="Gilbert C."/>
            <person name="Cordaux R."/>
        </authorList>
    </citation>
    <scope>NUCLEOTIDE SEQUENCE [LARGE SCALE GENOMIC DNA]</scope>
    <source>
        <strain evidence="5">ANa2</strain>
        <tissue evidence="5">Whole body excluding digestive tract and cuticle</tissue>
    </source>
</reference>
<dbReference type="CDD" id="cd00201">
    <property type="entry name" value="WW"/>
    <property type="match status" value="1"/>
</dbReference>
<feature type="compositionally biased region" description="Polar residues" evidence="1">
    <location>
        <begin position="531"/>
        <end position="573"/>
    </location>
</feature>
<feature type="region of interest" description="Disordered" evidence="1">
    <location>
        <begin position="878"/>
        <end position="902"/>
    </location>
</feature>
<dbReference type="SMART" id="SM00324">
    <property type="entry name" value="RhoGAP"/>
    <property type="match status" value="1"/>
</dbReference>
<dbReference type="FunFam" id="1.25.40.530:FF:000007">
    <property type="entry name" value="Rho GTPase-activating protein 39"/>
    <property type="match status" value="1"/>
</dbReference>
<feature type="domain" description="WW" evidence="2">
    <location>
        <begin position="38"/>
        <end position="65"/>
    </location>
</feature>
<dbReference type="SMART" id="SM00139">
    <property type="entry name" value="MyTH4"/>
    <property type="match status" value="1"/>
</dbReference>
<protein>
    <submittedName>
        <fullName evidence="5">Rho GTPase-activating protein 39</fullName>
    </submittedName>
</protein>
<feature type="compositionally biased region" description="Basic residues" evidence="1">
    <location>
        <begin position="598"/>
        <end position="611"/>
    </location>
</feature>
<gene>
    <name evidence="5" type="primary">ARHGAP39</name>
    <name evidence="5" type="ORF">Anas_05208</name>
</gene>
<feature type="domain" description="Rho-GAP" evidence="3">
    <location>
        <begin position="1063"/>
        <end position="1291"/>
    </location>
</feature>
<comment type="caution">
    <text evidence="5">The sequence shown here is derived from an EMBL/GenBank/DDBJ whole genome shotgun (WGS) entry which is preliminary data.</text>
</comment>
<feature type="compositionally biased region" description="Polar residues" evidence="1">
    <location>
        <begin position="693"/>
        <end position="702"/>
    </location>
</feature>
<dbReference type="PANTHER" id="PTHR45876:SF8">
    <property type="entry name" value="FI04035P"/>
    <property type="match status" value="1"/>
</dbReference>
<feature type="compositionally biased region" description="Polar residues" evidence="1">
    <location>
        <begin position="357"/>
        <end position="369"/>
    </location>
</feature>
<feature type="compositionally biased region" description="Polar residues" evidence="1">
    <location>
        <begin position="837"/>
        <end position="847"/>
    </location>
</feature>
<evidence type="ECO:0000313" key="6">
    <source>
        <dbReference type="Proteomes" id="UP000326759"/>
    </source>
</evidence>
<dbReference type="OrthoDB" id="437889at2759"/>
<feature type="compositionally biased region" description="Low complexity" evidence="1">
    <location>
        <begin position="223"/>
        <end position="233"/>
    </location>
</feature>
<feature type="region of interest" description="Disordered" evidence="1">
    <location>
        <begin position="408"/>
        <end position="576"/>
    </location>
</feature>
<organism evidence="5 6">
    <name type="scientific">Armadillidium nasatum</name>
    <dbReference type="NCBI Taxonomy" id="96803"/>
    <lineage>
        <taxon>Eukaryota</taxon>
        <taxon>Metazoa</taxon>
        <taxon>Ecdysozoa</taxon>
        <taxon>Arthropoda</taxon>
        <taxon>Crustacea</taxon>
        <taxon>Multicrustacea</taxon>
        <taxon>Malacostraca</taxon>
        <taxon>Eumalacostraca</taxon>
        <taxon>Peracarida</taxon>
        <taxon>Isopoda</taxon>
        <taxon>Oniscidea</taxon>
        <taxon>Crinocheta</taxon>
        <taxon>Armadillidiidae</taxon>
        <taxon>Armadillidium</taxon>
    </lineage>
</organism>
<feature type="compositionally biased region" description="Acidic residues" evidence="1">
    <location>
        <begin position="759"/>
        <end position="768"/>
    </location>
</feature>
<dbReference type="Proteomes" id="UP000326759">
    <property type="component" value="Unassembled WGS sequence"/>
</dbReference>
<dbReference type="GO" id="GO:0007165">
    <property type="term" value="P:signal transduction"/>
    <property type="evidence" value="ECO:0007669"/>
    <property type="project" value="InterPro"/>
</dbReference>
<dbReference type="InterPro" id="IPR000198">
    <property type="entry name" value="RhoGAP_dom"/>
</dbReference>
<feature type="compositionally biased region" description="Polar residues" evidence="1">
    <location>
        <begin position="817"/>
        <end position="826"/>
    </location>
</feature>
<dbReference type="Pfam" id="PF00784">
    <property type="entry name" value="MyTH4"/>
    <property type="match status" value="1"/>
</dbReference>
<dbReference type="GO" id="GO:0005856">
    <property type="term" value="C:cytoskeleton"/>
    <property type="evidence" value="ECO:0007669"/>
    <property type="project" value="InterPro"/>
</dbReference>
<feature type="compositionally biased region" description="Low complexity" evidence="1">
    <location>
        <begin position="192"/>
        <end position="202"/>
    </location>
</feature>
<dbReference type="PANTHER" id="PTHR45876">
    <property type="entry name" value="FI04035P"/>
    <property type="match status" value="1"/>
</dbReference>
<feature type="compositionally biased region" description="Basic residues" evidence="1">
    <location>
        <begin position="234"/>
        <end position="249"/>
    </location>
</feature>
<feature type="compositionally biased region" description="Polar residues" evidence="1">
    <location>
        <begin position="433"/>
        <end position="443"/>
    </location>
</feature>
<dbReference type="PROSITE" id="PS50238">
    <property type="entry name" value="RHOGAP"/>
    <property type="match status" value="1"/>
</dbReference>